<dbReference type="SUPFAM" id="SSF52091">
    <property type="entry name" value="SpoIIaa-like"/>
    <property type="match status" value="1"/>
</dbReference>
<dbReference type="CDD" id="cd07042">
    <property type="entry name" value="STAS_SulP_like_sulfate_transporter"/>
    <property type="match status" value="1"/>
</dbReference>
<feature type="transmembrane region" description="Helical" evidence="2">
    <location>
        <begin position="419"/>
        <end position="440"/>
    </location>
</feature>
<comment type="caution">
    <text evidence="4">The sequence shown here is derived from an EMBL/GenBank/DDBJ whole genome shotgun (WGS) entry which is preliminary data.</text>
</comment>
<sequence>MYNDKDQNKRQEEQNGESSSASSSLQNHQHNTAPSNLTSLFDPPSPSATRKGKKDEDNNGTAAGSSLQSMFAPPPGTTTTDVIFTSEALRTSPPSSSTKSIYSERTDAYAKTPPVSHLKPTLFQEPPIGHHHHHHQNDKTPVSSGSQLNSVILPPLVLPDTTPSSPTSQLSSLFETPVKTNKPVKVEPIASSTTISPLNSLFQPPLPSAKQKGGPRRILNNETTALLSGRDHDSNGYYKSNSRIDEGEEEDEITQSSARDDDPALLLATTSKRKRRIPDCGLGHPPTYAGAVMFLLYHVVFCLAQGSAIIRPHSSRPVLGIMAKMSTLGILVSGPFYILRLGLDIPALYPSVDLFLAPFMAKAAASIDESLAGRYPDGEDYPEEAFFGSFCVLVGIGMFLSGLFLHLGATVKLANLGAFLPYSVLCGFFSAVGVLLWALAFTVDTSGKNWKQVFFSGDSQLILESLIHHAPSLFMGIVMNILGPKNPFFVLLLLFVTWGLFYLVMFLTNTSLTQAQEAEWFWSKEQLVVDHDAIPFRVQPLCGVFAIFNLDDATVDWKAVWDGLDNMVALAFLYLLRSSIHASALKKNVANLVRRVPQKKEEVRGQNPQEDSEAEDDGSAITSKMLHSTVRTGTMLDSVRQTVQQVQWSLADDAKEIPNAVLSTHGPVELDPAIFEREDTATYTEVRAKPTKRTLEEIFVEYGYVLYIVALFGGFGCCPTISTSKTMYAIRADGLAPQLGSILLLLVFFLTDFDVVQYIPKAAFSSLLVLGAVDTLAVWFFDSFTKTLDVTEWLVVPSIVAFSLVIGFLNAVLVGVAISTFVFVGAFFRVGIVKFQATGKEIRSRIERSMEQCIVLNEHGDEMQFLVLQNYLFFGNAAKLCHYIFTMFEDVEMELEESNTDITVPPIPKVLLLDFSLTTGLDTSTVDIFNDIKEKCEENDCKLFLCGLTTRMRKALALGGIKPQAHLSRKMQTVRLFPDMDTGLGKAEDFLISLNAPTVRPGRTSPEISSGLSTKGFQTCLEKIDELHCQNFAESLVNLEPFVEPLELSPGAVLFESDGGVIRDEERGLFFIEVGTLKISRDSSMSLTLNRTRSYGHLGSVGAGSGSTGTISKRHARLQSLARSIGKSRLNADGTSSENFRLARIGPGWVIGTLENASGTQSPGIFTAMTRCRLYHLPFTTLQEIEKTNPLLVLQLYKMLSHLMAKKEEITSEHLSTLHTIMSSHANPKHLSSRMSSSSLSRGPG</sequence>
<organism evidence="4 5">
    <name type="scientific">Cylindrotheca closterium</name>
    <dbReference type="NCBI Taxonomy" id="2856"/>
    <lineage>
        <taxon>Eukaryota</taxon>
        <taxon>Sar</taxon>
        <taxon>Stramenopiles</taxon>
        <taxon>Ochrophyta</taxon>
        <taxon>Bacillariophyta</taxon>
        <taxon>Bacillariophyceae</taxon>
        <taxon>Bacillariophycidae</taxon>
        <taxon>Bacillariales</taxon>
        <taxon>Bacillariaceae</taxon>
        <taxon>Cylindrotheca</taxon>
    </lineage>
</organism>
<dbReference type="InterPro" id="IPR018490">
    <property type="entry name" value="cNMP-bd_dom_sf"/>
</dbReference>
<dbReference type="PROSITE" id="PS50801">
    <property type="entry name" value="STAS"/>
    <property type="match status" value="1"/>
</dbReference>
<proteinExistence type="predicted"/>
<name>A0AAD2CM91_9STRA</name>
<feature type="transmembrane region" description="Helical" evidence="2">
    <location>
        <begin position="386"/>
        <end position="407"/>
    </location>
</feature>
<feature type="transmembrane region" description="Helical" evidence="2">
    <location>
        <begin position="288"/>
        <end position="306"/>
    </location>
</feature>
<feature type="compositionally biased region" description="Low complexity" evidence="1">
    <location>
        <begin position="1233"/>
        <end position="1245"/>
    </location>
</feature>
<dbReference type="Gene3D" id="2.60.120.10">
    <property type="entry name" value="Jelly Rolls"/>
    <property type="match status" value="1"/>
</dbReference>
<dbReference type="EMBL" id="CAKOGP040000779">
    <property type="protein sequence ID" value="CAJ1939327.1"/>
    <property type="molecule type" value="Genomic_DNA"/>
</dbReference>
<accession>A0AAD2CM91</accession>
<feature type="region of interest" description="Disordered" evidence="1">
    <location>
        <begin position="1"/>
        <end position="146"/>
    </location>
</feature>
<gene>
    <name evidence="4" type="ORF">CYCCA115_LOCUS6541</name>
</gene>
<keyword evidence="2" id="KW-1133">Transmembrane helix</keyword>
<feature type="transmembrane region" description="Helical" evidence="2">
    <location>
        <begin position="762"/>
        <end position="781"/>
    </location>
</feature>
<keyword evidence="2" id="KW-0472">Membrane</keyword>
<feature type="transmembrane region" description="Helical" evidence="2">
    <location>
        <begin position="728"/>
        <end position="750"/>
    </location>
</feature>
<feature type="compositionally biased region" description="Low complexity" evidence="1">
    <location>
        <begin position="91"/>
        <end position="100"/>
    </location>
</feature>
<feature type="transmembrane region" description="Helical" evidence="2">
    <location>
        <begin position="801"/>
        <end position="828"/>
    </location>
</feature>
<feature type="transmembrane region" description="Helical" evidence="2">
    <location>
        <begin position="318"/>
        <end position="339"/>
    </location>
</feature>
<dbReference type="AlphaFoldDB" id="A0AAD2CM91"/>
<dbReference type="Proteomes" id="UP001295423">
    <property type="component" value="Unassembled WGS sequence"/>
</dbReference>
<feature type="region of interest" description="Disordered" evidence="1">
    <location>
        <begin position="223"/>
        <end position="264"/>
    </location>
</feature>
<feature type="compositionally biased region" description="Polar residues" evidence="1">
    <location>
        <begin position="59"/>
        <end position="69"/>
    </location>
</feature>
<keyword evidence="2" id="KW-0812">Transmembrane</keyword>
<protein>
    <recommendedName>
        <fullName evidence="3">STAS domain-containing protein</fullName>
    </recommendedName>
</protein>
<reference evidence="4" key="1">
    <citation type="submission" date="2023-08" db="EMBL/GenBank/DDBJ databases">
        <authorList>
            <person name="Audoor S."/>
            <person name="Bilcke G."/>
        </authorList>
    </citation>
    <scope>NUCLEOTIDE SEQUENCE</scope>
</reference>
<dbReference type="Gene3D" id="3.30.750.24">
    <property type="entry name" value="STAS domain"/>
    <property type="match status" value="1"/>
</dbReference>
<evidence type="ECO:0000313" key="4">
    <source>
        <dbReference type="EMBL" id="CAJ1939327.1"/>
    </source>
</evidence>
<dbReference type="PANTHER" id="PTHR43310:SF2">
    <property type="entry name" value="SLC26A_SULP TRANSPORTER DOMAIN-CONTAINING PROTEIN"/>
    <property type="match status" value="1"/>
</dbReference>
<evidence type="ECO:0000256" key="1">
    <source>
        <dbReference type="SAM" id="MobiDB-lite"/>
    </source>
</evidence>
<feature type="domain" description="STAS" evidence="3">
    <location>
        <begin position="866"/>
        <end position="987"/>
    </location>
</feature>
<dbReference type="SUPFAM" id="SSF51206">
    <property type="entry name" value="cAMP-binding domain-like"/>
    <property type="match status" value="1"/>
</dbReference>
<feature type="transmembrane region" description="Helical" evidence="2">
    <location>
        <begin position="702"/>
        <end position="722"/>
    </location>
</feature>
<dbReference type="InterPro" id="IPR014710">
    <property type="entry name" value="RmlC-like_jellyroll"/>
</dbReference>
<keyword evidence="5" id="KW-1185">Reference proteome</keyword>
<feature type="region of interest" description="Disordered" evidence="1">
    <location>
        <begin position="598"/>
        <end position="620"/>
    </location>
</feature>
<dbReference type="Pfam" id="PF01740">
    <property type="entry name" value="STAS"/>
    <property type="match status" value="1"/>
</dbReference>
<feature type="compositionally biased region" description="Polar residues" evidence="1">
    <location>
        <begin position="25"/>
        <end position="39"/>
    </location>
</feature>
<dbReference type="InterPro" id="IPR002645">
    <property type="entry name" value="STAS_dom"/>
</dbReference>
<evidence type="ECO:0000313" key="5">
    <source>
        <dbReference type="Proteomes" id="UP001295423"/>
    </source>
</evidence>
<evidence type="ECO:0000256" key="2">
    <source>
        <dbReference type="SAM" id="Phobius"/>
    </source>
</evidence>
<feature type="compositionally biased region" description="Basic and acidic residues" evidence="1">
    <location>
        <begin position="1"/>
        <end position="13"/>
    </location>
</feature>
<dbReference type="InterPro" id="IPR052706">
    <property type="entry name" value="Membrane-Transporter-like"/>
</dbReference>
<feature type="region of interest" description="Disordered" evidence="1">
    <location>
        <begin position="1226"/>
        <end position="1245"/>
    </location>
</feature>
<feature type="transmembrane region" description="Helical" evidence="2">
    <location>
        <begin position="488"/>
        <end position="507"/>
    </location>
</feature>
<dbReference type="InterPro" id="IPR036513">
    <property type="entry name" value="STAS_dom_sf"/>
</dbReference>
<dbReference type="PANTHER" id="PTHR43310">
    <property type="entry name" value="SULFATE TRANSPORTER YBAR-RELATED"/>
    <property type="match status" value="1"/>
</dbReference>
<evidence type="ECO:0000259" key="3">
    <source>
        <dbReference type="PROSITE" id="PS50801"/>
    </source>
</evidence>